<dbReference type="GO" id="GO:0016020">
    <property type="term" value="C:membrane"/>
    <property type="evidence" value="ECO:0007669"/>
    <property type="project" value="UniProtKB-SubCell"/>
</dbReference>
<evidence type="ECO:0000256" key="2">
    <source>
        <dbReference type="ARBA" id="ARBA00009726"/>
    </source>
</evidence>
<name>A0A9X0D5C2_9CNID</name>
<gene>
    <name evidence="6" type="ORF">OS493_010683</name>
</gene>
<dbReference type="GO" id="GO:0005524">
    <property type="term" value="F:ATP binding"/>
    <property type="evidence" value="ECO:0007669"/>
    <property type="project" value="UniProtKB-KW"/>
</dbReference>
<keyword evidence="4" id="KW-0067">ATP-binding</keyword>
<dbReference type="InterPro" id="IPR027417">
    <property type="entry name" value="P-loop_NTPase"/>
</dbReference>
<feature type="domain" description="ABC transporter" evidence="5">
    <location>
        <begin position="23"/>
        <end position="104"/>
    </location>
</feature>
<protein>
    <recommendedName>
        <fullName evidence="5">ABC transporter domain-containing protein</fullName>
    </recommendedName>
</protein>
<comment type="similarity">
    <text evidence="2">Belongs to the ABC transporter superfamily. ABCC family. Conjugate transporter (TC 3.A.1.208) subfamily.</text>
</comment>
<dbReference type="EMBL" id="MU825877">
    <property type="protein sequence ID" value="KAJ7386278.1"/>
    <property type="molecule type" value="Genomic_DNA"/>
</dbReference>
<keyword evidence="3" id="KW-0547">Nucleotide-binding</keyword>
<dbReference type="PANTHER" id="PTHR24223:SF456">
    <property type="entry name" value="MULTIDRUG RESISTANCE-ASSOCIATED PROTEIN LETHAL(2)03659"/>
    <property type="match status" value="1"/>
</dbReference>
<evidence type="ECO:0000313" key="7">
    <source>
        <dbReference type="Proteomes" id="UP001163046"/>
    </source>
</evidence>
<dbReference type="InterPro" id="IPR003439">
    <property type="entry name" value="ABC_transporter-like_ATP-bd"/>
</dbReference>
<evidence type="ECO:0000256" key="3">
    <source>
        <dbReference type="ARBA" id="ARBA00022741"/>
    </source>
</evidence>
<evidence type="ECO:0000259" key="5">
    <source>
        <dbReference type="Pfam" id="PF00005"/>
    </source>
</evidence>
<comment type="caution">
    <text evidence="6">The sequence shown here is derived from an EMBL/GenBank/DDBJ whole genome shotgun (WGS) entry which is preliminary data.</text>
</comment>
<accession>A0A9X0D5C2</accession>
<evidence type="ECO:0000313" key="6">
    <source>
        <dbReference type="EMBL" id="KAJ7386278.1"/>
    </source>
</evidence>
<dbReference type="AlphaFoldDB" id="A0A9X0D5C2"/>
<organism evidence="6 7">
    <name type="scientific">Desmophyllum pertusum</name>
    <dbReference type="NCBI Taxonomy" id="174260"/>
    <lineage>
        <taxon>Eukaryota</taxon>
        <taxon>Metazoa</taxon>
        <taxon>Cnidaria</taxon>
        <taxon>Anthozoa</taxon>
        <taxon>Hexacorallia</taxon>
        <taxon>Scleractinia</taxon>
        <taxon>Caryophylliina</taxon>
        <taxon>Caryophylliidae</taxon>
        <taxon>Desmophyllum</taxon>
    </lineage>
</organism>
<dbReference type="GO" id="GO:0016887">
    <property type="term" value="F:ATP hydrolysis activity"/>
    <property type="evidence" value="ECO:0007669"/>
    <property type="project" value="InterPro"/>
</dbReference>
<dbReference type="Gene3D" id="3.40.50.300">
    <property type="entry name" value="P-loop containing nucleotide triphosphate hydrolases"/>
    <property type="match status" value="1"/>
</dbReference>
<evidence type="ECO:0000256" key="1">
    <source>
        <dbReference type="ARBA" id="ARBA00004141"/>
    </source>
</evidence>
<comment type="subcellular location">
    <subcellularLocation>
        <location evidence="1">Membrane</location>
        <topology evidence="1">Multi-pass membrane protein</topology>
    </subcellularLocation>
</comment>
<dbReference type="InterPro" id="IPR050173">
    <property type="entry name" value="ABC_transporter_C-like"/>
</dbReference>
<dbReference type="GO" id="GO:0042626">
    <property type="term" value="F:ATPase-coupled transmembrane transporter activity"/>
    <property type="evidence" value="ECO:0007669"/>
    <property type="project" value="TreeGrafter"/>
</dbReference>
<dbReference type="SUPFAM" id="SSF52540">
    <property type="entry name" value="P-loop containing nucleoside triphosphate hydrolases"/>
    <property type="match status" value="1"/>
</dbReference>
<keyword evidence="7" id="KW-1185">Reference proteome</keyword>
<proteinExistence type="inferred from homology"/>
<reference evidence="6" key="1">
    <citation type="submission" date="2023-01" db="EMBL/GenBank/DDBJ databases">
        <title>Genome assembly of the deep-sea coral Lophelia pertusa.</title>
        <authorList>
            <person name="Herrera S."/>
            <person name="Cordes E."/>
        </authorList>
    </citation>
    <scope>NUCLEOTIDE SEQUENCE</scope>
    <source>
        <strain evidence="6">USNM1676648</strain>
        <tissue evidence="6">Polyp</tissue>
    </source>
</reference>
<dbReference type="PANTHER" id="PTHR24223">
    <property type="entry name" value="ATP-BINDING CASSETTE SUB-FAMILY C"/>
    <property type="match status" value="1"/>
</dbReference>
<dbReference type="Pfam" id="PF00005">
    <property type="entry name" value="ABC_tran"/>
    <property type="match status" value="1"/>
</dbReference>
<evidence type="ECO:0000256" key="4">
    <source>
        <dbReference type="ARBA" id="ARBA00022840"/>
    </source>
</evidence>
<dbReference type="Proteomes" id="UP001163046">
    <property type="component" value="Unassembled WGS sequence"/>
</dbReference>
<dbReference type="OrthoDB" id="6500128at2759"/>
<sequence>MTYTKLDSEPGYKTYYPGGPQVLKKINVDIKGGAKIGVAGRTGAGKSSFVAALMRMPDADGEIMVDGVRIKEINLQEARRCISVLGQSPVLFSGSIRKNLDLVEKFQDAD</sequence>